<dbReference type="InterPro" id="IPR015943">
    <property type="entry name" value="WD40/YVTN_repeat-like_dom_sf"/>
</dbReference>
<dbReference type="AlphaFoldDB" id="C1C358"/>
<dbReference type="InterPro" id="IPR037379">
    <property type="entry name" value="WDR74/Nsa1"/>
</dbReference>
<dbReference type="SMART" id="SM00320">
    <property type="entry name" value="WD40"/>
    <property type="match status" value="5"/>
</dbReference>
<gene>
    <name evidence="2" type="primary">WDR74</name>
</gene>
<feature type="compositionally biased region" description="Basic and acidic residues" evidence="1">
    <location>
        <begin position="396"/>
        <end position="407"/>
    </location>
</feature>
<dbReference type="PANTHER" id="PTHR16038">
    <property type="entry name" value="NOP SEVEN ASSOCIATED PROTEIN 1"/>
    <property type="match status" value="1"/>
</dbReference>
<evidence type="ECO:0000256" key="1">
    <source>
        <dbReference type="SAM" id="MobiDB-lite"/>
    </source>
</evidence>
<dbReference type="InterPro" id="IPR001680">
    <property type="entry name" value="WD40_rpt"/>
</dbReference>
<dbReference type="PANTHER" id="PTHR16038:SF4">
    <property type="entry name" value="WD REPEAT-CONTAINING PROTEIN 74"/>
    <property type="match status" value="1"/>
</dbReference>
<organism evidence="2">
    <name type="scientific">Caligus clemensi</name>
    <name type="common">Sea louse</name>
    <dbReference type="NCBI Taxonomy" id="344056"/>
    <lineage>
        <taxon>Eukaryota</taxon>
        <taxon>Metazoa</taxon>
        <taxon>Ecdysozoa</taxon>
        <taxon>Arthropoda</taxon>
        <taxon>Crustacea</taxon>
        <taxon>Multicrustacea</taxon>
        <taxon>Hexanauplia</taxon>
        <taxon>Copepoda</taxon>
        <taxon>Siphonostomatoida</taxon>
        <taxon>Caligidae</taxon>
        <taxon>Caligus</taxon>
    </lineage>
</organism>
<proteinExistence type="evidence at transcript level"/>
<reference evidence="2" key="1">
    <citation type="submission" date="2009-03" db="EMBL/GenBank/DDBJ databases">
        <title>Caligus clemensi ESTs and full-length cDNAs.</title>
        <authorList>
            <person name="Yasuike M."/>
            <person name="von Schalburg K."/>
            <person name="Cooper G."/>
            <person name="Leong J."/>
            <person name="Jones S.R.M."/>
            <person name="Koop B.F."/>
        </authorList>
    </citation>
    <scope>NUCLEOTIDE SEQUENCE</scope>
    <source>
        <tissue evidence="2">Whole</tissue>
    </source>
</reference>
<sequence length="407" mass="45925">MVAGQKQFYNVFVGAETGILKGVSINPKENHTKNFHRLKSLRKENEITSLNWVSDGEILFGTRDQRVSGFDPTDNSFTHGRKAEDDSDTPIIGLGRLPEETLVTAYQSGTVKIWRSKPQIFNALDKQVILSSTSGRKRKRKILGNEDIDSEIANKVIANLKTGKDLRCMKLEGHLLATGGQEHDLHITDFGSGSDVIFRAKNVPLDMLQLRVPIWISDLAFLEPSVISTVSRHSHIRLYDIRAQRRPVVSFGYPNVEPLTCMSRISDKEYQILVGTAQGGLAQYDLKMGLKGMVQKYKGSVGSVRSIYYGNGHFASVGLDRFLRIYSLGTRSKHARIYLKSRLNHVVLRKGFDPDFEETVESSSKSIKENEGDDNDDDIEILEDDDEEMMWSNMDTIREPSKKQKNK</sequence>
<dbReference type="GO" id="GO:0042273">
    <property type="term" value="P:ribosomal large subunit biogenesis"/>
    <property type="evidence" value="ECO:0007669"/>
    <property type="project" value="InterPro"/>
</dbReference>
<evidence type="ECO:0000313" key="2">
    <source>
        <dbReference type="EMBL" id="ACO15711.1"/>
    </source>
</evidence>
<dbReference type="GO" id="GO:0005730">
    <property type="term" value="C:nucleolus"/>
    <property type="evidence" value="ECO:0007669"/>
    <property type="project" value="InterPro"/>
</dbReference>
<dbReference type="SUPFAM" id="SSF50978">
    <property type="entry name" value="WD40 repeat-like"/>
    <property type="match status" value="1"/>
</dbReference>
<dbReference type="GO" id="GO:0030687">
    <property type="term" value="C:preribosome, large subunit precursor"/>
    <property type="evidence" value="ECO:0007669"/>
    <property type="project" value="TreeGrafter"/>
</dbReference>
<name>C1C358_CALCM</name>
<feature type="region of interest" description="Disordered" evidence="1">
    <location>
        <begin position="360"/>
        <end position="379"/>
    </location>
</feature>
<feature type="region of interest" description="Disordered" evidence="1">
    <location>
        <begin position="384"/>
        <end position="407"/>
    </location>
</feature>
<protein>
    <submittedName>
        <fullName evidence="2">WD repeat-containing protein 74</fullName>
    </submittedName>
</protein>
<dbReference type="InterPro" id="IPR036322">
    <property type="entry name" value="WD40_repeat_dom_sf"/>
</dbReference>
<accession>C1C358</accession>
<dbReference type="EMBL" id="BT081287">
    <property type="protein sequence ID" value="ACO15711.1"/>
    <property type="molecule type" value="mRNA"/>
</dbReference>
<dbReference type="Gene3D" id="2.130.10.10">
    <property type="entry name" value="YVTN repeat-like/Quinoprotein amine dehydrogenase"/>
    <property type="match status" value="1"/>
</dbReference>